<gene>
    <name evidence="3" type="ORF">GOMPHAMPRED_006759</name>
</gene>
<dbReference type="InterPro" id="IPR035994">
    <property type="entry name" value="Nucleoside_phosphorylase_sf"/>
</dbReference>
<dbReference type="InterPro" id="IPR011044">
    <property type="entry name" value="Quino_amine_DH_bsu"/>
</dbReference>
<dbReference type="EMBL" id="CAJPDQ010000005">
    <property type="protein sequence ID" value="CAF9909436.1"/>
    <property type="molecule type" value="Genomic_DNA"/>
</dbReference>
<dbReference type="Gene3D" id="3.40.50.300">
    <property type="entry name" value="P-loop containing nucleotide triphosphate hydrolases"/>
    <property type="match status" value="1"/>
</dbReference>
<evidence type="ECO:0000313" key="4">
    <source>
        <dbReference type="Proteomes" id="UP000664169"/>
    </source>
</evidence>
<accession>A0A8H3EMM4</accession>
<dbReference type="InterPro" id="IPR027417">
    <property type="entry name" value="P-loop_NTPase"/>
</dbReference>
<dbReference type="SUPFAM" id="SSF82171">
    <property type="entry name" value="DPP6 N-terminal domain-like"/>
    <property type="match status" value="1"/>
</dbReference>
<dbReference type="InterPro" id="IPR000845">
    <property type="entry name" value="Nucleoside_phosphorylase_d"/>
</dbReference>
<dbReference type="PROSITE" id="PS50837">
    <property type="entry name" value="NACHT"/>
    <property type="match status" value="1"/>
</dbReference>
<dbReference type="Pfam" id="PF24883">
    <property type="entry name" value="NPHP3_N"/>
    <property type="match status" value="1"/>
</dbReference>
<sequence length="1579" mass="178806">MSFANKDYTVAWISALSDELAAAQALLDEEHEDLLAVPGDNNAYTLGRIGKHNVVIAGLPRGYMGTVSAASVAANLLRSFPNVRFGLMVGVAGGVPDAVRLGDIVVCNPEGQSGGIIQYDFGTSMPGVFKRKGILPGPPTVVSTAVTKLTALARRKGYKFNKYYEEMLAENPLMEDFRRPSDDILFEPDYLHIRSKADCSKYYCDTHKHKQWQPYAGGIAAAYAKELLMTIPAYAVVAMPRNELIEAVGQQTLELRALHNTERDAHDTAKATYSTIQSINTKLEGSEQRALEERSSEYLRSLNATDSRIDKMRIEDIKGGLLKNAYKWILQNKEYLDWRRGGRLLWIREDPGKGKTMLLCGIINELENEQKTGLHERLDNKRQKLDRKLVYFFCQATNSANNSASAVLRGLIYGILQQSPLLINSIRGRLDDDNNTQTANTLYVLIDVLEILLKAHDFYILIDALDECVVHRDKLLEVICKSSQTNKSCWIVTSRNWNDIGQRFNDNLNAAPQLSLELNAESVSQAVIIYINHEVAKLASSHKYDDTLGDIVRDYLVEHAGGTFLWVALVCARLAKVRQHRTRKTLAEYAAGLDEVYDRMVTMIEESGDEDLLKQILRTASIVFEPIHLNELPNLIKLPDGLCTNMIWLEELISDCGSFLNVRENRIEFVHQSAKDYIDKRLMGTLTTKSQFHFQIYNGSIEAMSQTLRRDLYNVRDPGIHVKDIVQPSPDPLARVRYFCIYWFQHLKASGEHKYNETDGLLHFLKQRYLYWLEAMVLLRSFHRTFYLLRDLEIYATDAALKAFVTDAYNFALYFKKTIEEHPLQLYYAGLTFIPTTSEVRTAFQGDLSSEIKVLHDSVKFSWSIRYIDIQCNSTITALRYSHDGSKLAVAELSGKVQLFDTISGEALQPVLFQPFDGIEEISSDNVAYTVIKNIMFRSDDSLLLITLENLEFPRSWVGGRVFDLLVPESWGPFEIRWRKYHIWDFLTGRWKPISEFPSHAEVATPDPSARWIAYDDQQSPNQRNACLSLFDITLNTSRSALTLSDSIGQIENIVFSCDGCSVAASWGSYHISAWNISTGAAIGTLTVLDHIQRLALCSSRTKIAIVTWLPDTLIDTKPYVLTVFEIMSGNVLWALDLDHKITSILDFSSNGEALILHHRLTCGIYDSTTGALQQRFSWHNYDIDDTFSTFESGARHHHVAIADRRKCRLFIVEASEIHMPVENSHDDKFFNTDFVVHCAPHATDILLEYKEKVEIWNVETGSMVRSLVQNPDTKNCQILEYHDGYIITIYNLSYDPFDDHCLIATSWRVEDHHLSQEVMRHGVTYWAVSQSGFLIAFTDISTDVFVHNLKDHGVSLYVCAKDALGSRKEQRLYYLKTAGSAYDSMAGPDRVREIGWYSLAVEDFSMFETSTSSLISFESKHMDEDLKLRTIILRTSPKVSINRHKIHACNSNAQVTSDLTFPIHTMAGVVSMTAGDLQYGTSTDVYIHEEWAYKDGKPFLWIPLPLRSESSDQAYASQCLVILPRTDGCIMLKFGSYSSTAKCNGVYDDSYGTSSSQSSIPIESVDLKTRRIECLIQF</sequence>
<evidence type="ECO:0000313" key="3">
    <source>
        <dbReference type="EMBL" id="CAF9909436.1"/>
    </source>
</evidence>
<dbReference type="InterPro" id="IPR007111">
    <property type="entry name" value="NACHT_NTPase"/>
</dbReference>
<dbReference type="Gene3D" id="2.130.10.10">
    <property type="entry name" value="YVTN repeat-like/Quinoprotein amine dehydrogenase"/>
    <property type="match status" value="1"/>
</dbReference>
<keyword evidence="4" id="KW-1185">Reference proteome</keyword>
<dbReference type="SUPFAM" id="SSF50969">
    <property type="entry name" value="YVTN repeat-like/Quinoprotein amine dehydrogenase"/>
    <property type="match status" value="1"/>
</dbReference>
<dbReference type="PANTHER" id="PTHR46082:SF11">
    <property type="entry name" value="AAA+ ATPASE DOMAIN-CONTAINING PROTEIN-RELATED"/>
    <property type="match status" value="1"/>
</dbReference>
<dbReference type="Gene3D" id="3.40.50.1580">
    <property type="entry name" value="Nucleoside phosphorylase domain"/>
    <property type="match status" value="1"/>
</dbReference>
<evidence type="ECO:0000259" key="2">
    <source>
        <dbReference type="PROSITE" id="PS50837"/>
    </source>
</evidence>
<keyword evidence="1" id="KW-0677">Repeat</keyword>
<organism evidence="3 4">
    <name type="scientific">Gomphillus americanus</name>
    <dbReference type="NCBI Taxonomy" id="1940652"/>
    <lineage>
        <taxon>Eukaryota</taxon>
        <taxon>Fungi</taxon>
        <taxon>Dikarya</taxon>
        <taxon>Ascomycota</taxon>
        <taxon>Pezizomycotina</taxon>
        <taxon>Lecanoromycetes</taxon>
        <taxon>OSLEUM clade</taxon>
        <taxon>Ostropomycetidae</taxon>
        <taxon>Ostropales</taxon>
        <taxon>Graphidaceae</taxon>
        <taxon>Gomphilloideae</taxon>
        <taxon>Gomphillus</taxon>
    </lineage>
</organism>
<dbReference type="GO" id="GO:0009116">
    <property type="term" value="P:nucleoside metabolic process"/>
    <property type="evidence" value="ECO:0007669"/>
    <property type="project" value="InterPro"/>
</dbReference>
<dbReference type="SUPFAM" id="SSF53167">
    <property type="entry name" value="Purine and uridine phosphorylases"/>
    <property type="match status" value="1"/>
</dbReference>
<protein>
    <recommendedName>
        <fullName evidence="2">NACHT domain-containing protein</fullName>
    </recommendedName>
</protein>
<dbReference type="SUPFAM" id="SSF52540">
    <property type="entry name" value="P-loop containing nucleoside triphosphate hydrolases"/>
    <property type="match status" value="1"/>
</dbReference>
<comment type="caution">
    <text evidence="3">The sequence shown here is derived from an EMBL/GenBank/DDBJ whole genome shotgun (WGS) entry which is preliminary data.</text>
</comment>
<evidence type="ECO:0000256" key="1">
    <source>
        <dbReference type="ARBA" id="ARBA00022737"/>
    </source>
</evidence>
<reference evidence="3" key="1">
    <citation type="submission" date="2021-03" db="EMBL/GenBank/DDBJ databases">
        <authorList>
            <person name="Tagirdzhanova G."/>
        </authorList>
    </citation>
    <scope>NUCLEOTIDE SEQUENCE</scope>
</reference>
<dbReference type="PANTHER" id="PTHR46082">
    <property type="entry name" value="ATP/GTP-BINDING PROTEIN-RELATED"/>
    <property type="match status" value="1"/>
</dbReference>
<dbReference type="Proteomes" id="UP000664169">
    <property type="component" value="Unassembled WGS sequence"/>
</dbReference>
<dbReference type="OrthoDB" id="674604at2759"/>
<dbReference type="Pfam" id="PF01048">
    <property type="entry name" value="PNP_UDP_1"/>
    <property type="match status" value="1"/>
</dbReference>
<dbReference type="GO" id="GO:0003824">
    <property type="term" value="F:catalytic activity"/>
    <property type="evidence" value="ECO:0007669"/>
    <property type="project" value="InterPro"/>
</dbReference>
<dbReference type="InterPro" id="IPR015943">
    <property type="entry name" value="WD40/YVTN_repeat-like_dom_sf"/>
</dbReference>
<dbReference type="InterPro" id="IPR056884">
    <property type="entry name" value="NPHP3-like_N"/>
</dbReference>
<proteinExistence type="predicted"/>
<dbReference type="InterPro" id="IPR053137">
    <property type="entry name" value="NLR-like"/>
</dbReference>
<feature type="domain" description="NACHT" evidence="2">
    <location>
        <begin position="343"/>
        <end position="495"/>
    </location>
</feature>
<name>A0A8H3EMM4_9LECA</name>